<dbReference type="SUPFAM" id="SSF54001">
    <property type="entry name" value="Cysteine proteinases"/>
    <property type="match status" value="1"/>
</dbReference>
<keyword evidence="3" id="KW-0378">Hydrolase</keyword>
<accession>A0A438FNH8</accession>
<evidence type="ECO:0000256" key="1">
    <source>
        <dbReference type="ARBA" id="ARBA00005234"/>
    </source>
</evidence>
<feature type="domain" description="Ubiquitin-like protease family profile" evidence="4">
    <location>
        <begin position="44"/>
        <end position="214"/>
    </location>
</feature>
<dbReference type="GO" id="GO:0008234">
    <property type="term" value="F:cysteine-type peptidase activity"/>
    <property type="evidence" value="ECO:0007669"/>
    <property type="project" value="InterPro"/>
</dbReference>
<protein>
    <recommendedName>
        <fullName evidence="4">Ubiquitin-like protease family profile domain-containing protein</fullName>
    </recommendedName>
</protein>
<name>A0A438FNH8_VITVI</name>
<dbReference type="AlphaFoldDB" id="A0A438FNH8"/>
<sequence length="247" mass="29356">MKIRKERKTTSKFNHLQSISEEAREAFHKWLSLQQGFKVDIDYLHADKEWFESLVQHGSWLKDTHIDVAFYFFRKQIIEKPHAFSQNFTTTNTMFWKNVKARSEKHAKKWNQTDDILVDCVNGLHLIPSMKWSEVGIIYVPINVRSINSDNQPNGVIIPLAKVLPRVLHATSYYGKSSDPKSEKQWDIERLHDVPQQEYDGNCEMFLIKYAEYLMHDHPFSSLIDARIDWFREKMTIELFYFKILPM</sequence>
<gene>
    <name evidence="5" type="ORF">CK203_032036</name>
</gene>
<evidence type="ECO:0000256" key="2">
    <source>
        <dbReference type="ARBA" id="ARBA00022670"/>
    </source>
</evidence>
<organism evidence="5 6">
    <name type="scientific">Vitis vinifera</name>
    <name type="common">Grape</name>
    <dbReference type="NCBI Taxonomy" id="29760"/>
    <lineage>
        <taxon>Eukaryota</taxon>
        <taxon>Viridiplantae</taxon>
        <taxon>Streptophyta</taxon>
        <taxon>Embryophyta</taxon>
        <taxon>Tracheophyta</taxon>
        <taxon>Spermatophyta</taxon>
        <taxon>Magnoliopsida</taxon>
        <taxon>eudicotyledons</taxon>
        <taxon>Gunneridae</taxon>
        <taxon>Pentapetalae</taxon>
        <taxon>rosids</taxon>
        <taxon>Vitales</taxon>
        <taxon>Vitaceae</taxon>
        <taxon>Viteae</taxon>
        <taxon>Vitis</taxon>
    </lineage>
</organism>
<evidence type="ECO:0000313" key="5">
    <source>
        <dbReference type="EMBL" id="RVW61471.1"/>
    </source>
</evidence>
<dbReference type="InterPro" id="IPR038765">
    <property type="entry name" value="Papain-like_cys_pep_sf"/>
</dbReference>
<dbReference type="InterPro" id="IPR003653">
    <property type="entry name" value="Peptidase_C48_C"/>
</dbReference>
<comment type="similarity">
    <text evidence="1">Belongs to the peptidase C48 family.</text>
</comment>
<comment type="caution">
    <text evidence="5">The sequence shown here is derived from an EMBL/GenBank/DDBJ whole genome shotgun (WGS) entry which is preliminary data.</text>
</comment>
<evidence type="ECO:0000259" key="4">
    <source>
        <dbReference type="PROSITE" id="PS50600"/>
    </source>
</evidence>
<dbReference type="Gene3D" id="3.40.395.10">
    <property type="entry name" value="Adenoviral Proteinase, Chain A"/>
    <property type="match status" value="2"/>
</dbReference>
<dbReference type="GO" id="GO:0006508">
    <property type="term" value="P:proteolysis"/>
    <property type="evidence" value="ECO:0007669"/>
    <property type="project" value="UniProtKB-KW"/>
</dbReference>
<dbReference type="PROSITE" id="PS50600">
    <property type="entry name" value="ULP_PROTEASE"/>
    <property type="match status" value="1"/>
</dbReference>
<evidence type="ECO:0000313" key="6">
    <source>
        <dbReference type="Proteomes" id="UP000288805"/>
    </source>
</evidence>
<reference evidence="5 6" key="1">
    <citation type="journal article" date="2018" name="PLoS Genet.">
        <title>Population sequencing reveals clonal diversity and ancestral inbreeding in the grapevine cultivar Chardonnay.</title>
        <authorList>
            <person name="Roach M.J."/>
            <person name="Johnson D.L."/>
            <person name="Bohlmann J."/>
            <person name="van Vuuren H.J."/>
            <person name="Jones S.J."/>
            <person name="Pretorius I.S."/>
            <person name="Schmidt S.A."/>
            <person name="Borneman A.R."/>
        </authorList>
    </citation>
    <scope>NUCLEOTIDE SEQUENCE [LARGE SCALE GENOMIC DNA]</scope>
    <source>
        <strain evidence="6">cv. Chardonnay</strain>
        <tissue evidence="5">Leaf</tissue>
    </source>
</reference>
<keyword evidence="2" id="KW-0645">Protease</keyword>
<dbReference type="Pfam" id="PF02902">
    <property type="entry name" value="Peptidase_C48"/>
    <property type="match status" value="1"/>
</dbReference>
<evidence type="ECO:0000256" key="3">
    <source>
        <dbReference type="ARBA" id="ARBA00022801"/>
    </source>
</evidence>
<dbReference type="Proteomes" id="UP000288805">
    <property type="component" value="Unassembled WGS sequence"/>
</dbReference>
<proteinExistence type="inferred from homology"/>
<dbReference type="EMBL" id="QGNW01000841">
    <property type="protein sequence ID" value="RVW61471.1"/>
    <property type="molecule type" value="Genomic_DNA"/>
</dbReference>